<accession>A0A438EIZ0</accession>
<organism evidence="1 2">
    <name type="scientific">Vitis vinifera</name>
    <name type="common">Grape</name>
    <dbReference type="NCBI Taxonomy" id="29760"/>
    <lineage>
        <taxon>Eukaryota</taxon>
        <taxon>Viridiplantae</taxon>
        <taxon>Streptophyta</taxon>
        <taxon>Embryophyta</taxon>
        <taxon>Tracheophyta</taxon>
        <taxon>Spermatophyta</taxon>
        <taxon>Magnoliopsida</taxon>
        <taxon>eudicotyledons</taxon>
        <taxon>Gunneridae</taxon>
        <taxon>Pentapetalae</taxon>
        <taxon>rosids</taxon>
        <taxon>Vitales</taxon>
        <taxon>Vitaceae</taxon>
        <taxon>Viteae</taxon>
        <taxon>Vitis</taxon>
    </lineage>
</organism>
<name>A0A438EIZ0_VITVI</name>
<gene>
    <name evidence="1" type="ORF">CK203_107044</name>
</gene>
<reference evidence="1 2" key="1">
    <citation type="journal article" date="2018" name="PLoS Genet.">
        <title>Population sequencing reveals clonal diversity and ancestral inbreeding in the grapevine cultivar Chardonnay.</title>
        <authorList>
            <person name="Roach M.J."/>
            <person name="Johnson D.L."/>
            <person name="Bohlmann J."/>
            <person name="van Vuuren H.J."/>
            <person name="Jones S.J."/>
            <person name="Pretorius I.S."/>
            <person name="Schmidt S.A."/>
            <person name="Borneman A.R."/>
        </authorList>
    </citation>
    <scope>NUCLEOTIDE SEQUENCE [LARGE SCALE GENOMIC DNA]</scope>
    <source>
        <strain evidence="2">cv. Chardonnay</strain>
        <tissue evidence="1">Leaf</tissue>
    </source>
</reference>
<dbReference type="AlphaFoldDB" id="A0A438EIZ0"/>
<proteinExistence type="predicted"/>
<evidence type="ECO:0000313" key="1">
    <source>
        <dbReference type="EMBL" id="RVW47704.1"/>
    </source>
</evidence>
<evidence type="ECO:0000313" key="2">
    <source>
        <dbReference type="Proteomes" id="UP000288805"/>
    </source>
</evidence>
<comment type="caution">
    <text evidence="1">The sequence shown here is derived from an EMBL/GenBank/DDBJ whole genome shotgun (WGS) entry which is preliminary data.</text>
</comment>
<protein>
    <submittedName>
        <fullName evidence="1">Uncharacterized protein</fullName>
    </submittedName>
</protein>
<dbReference type="Proteomes" id="UP000288805">
    <property type="component" value="Unassembled WGS sequence"/>
</dbReference>
<sequence>MEDCFEGNFKEPFKRVWNEGGRGYKLELHNNKAGRFLLCSAVCIKGKRFSLAFPKGKVSKGFGRPLPLVLGALGLSLSLGLWRKSKELIRCREEKGGGILLKHSSFVEGRRLQLDWWGPDVDCFREGACISEVWVSVLGLPMHLWGKYFFKRLGDACGGFCDGGYGDKGQASPEMD</sequence>
<dbReference type="EMBL" id="QGNW01001271">
    <property type="protein sequence ID" value="RVW47704.1"/>
    <property type="molecule type" value="Genomic_DNA"/>
</dbReference>